<dbReference type="STRING" id="765257.A0A0C9Z1C4"/>
<reference evidence="3" key="2">
    <citation type="submission" date="2015-01" db="EMBL/GenBank/DDBJ databases">
        <title>Evolutionary Origins and Diversification of the Mycorrhizal Mutualists.</title>
        <authorList>
            <consortium name="DOE Joint Genome Institute"/>
            <consortium name="Mycorrhizal Genomics Consortium"/>
            <person name="Kohler A."/>
            <person name="Kuo A."/>
            <person name="Nagy L.G."/>
            <person name="Floudas D."/>
            <person name="Copeland A."/>
            <person name="Barry K.W."/>
            <person name="Cichocki N."/>
            <person name="Veneault-Fourrey C."/>
            <person name="LaButti K."/>
            <person name="Lindquist E.A."/>
            <person name="Lipzen A."/>
            <person name="Lundell T."/>
            <person name="Morin E."/>
            <person name="Murat C."/>
            <person name="Riley R."/>
            <person name="Ohm R."/>
            <person name="Sun H."/>
            <person name="Tunlid A."/>
            <person name="Henrissat B."/>
            <person name="Grigoriev I.V."/>
            <person name="Hibbett D.S."/>
            <person name="Martin F."/>
        </authorList>
    </citation>
    <scope>NUCLEOTIDE SEQUENCE [LARGE SCALE GENOMIC DNA]</scope>
    <source>
        <strain evidence="3">441</strain>
    </source>
</reference>
<name>A0A0C9Z1C4_9AGAM</name>
<dbReference type="AlphaFoldDB" id="A0A0C9Z1C4"/>
<sequence length="180" mass="20488">MGMDDTRSRLCWASWEWGWWEHGPEDRQRARDISRIRQDRGIVRSWRYRPIMPWAWSSSDDREDEVSHVTSVGDLLAGIYTLFQAQVIGGPLIYNPTCPRPPTTSRRLPMATSFAPCSASLNASTHPPSHTDRSGNSSSCKNYVPIPSGFSIRIFKAPLLSPPSHQRASWHHHNPTNLLR</sequence>
<feature type="region of interest" description="Disordered" evidence="1">
    <location>
        <begin position="121"/>
        <end position="140"/>
    </location>
</feature>
<organism evidence="2 3">
    <name type="scientific">Pisolithus microcarpus 441</name>
    <dbReference type="NCBI Taxonomy" id="765257"/>
    <lineage>
        <taxon>Eukaryota</taxon>
        <taxon>Fungi</taxon>
        <taxon>Dikarya</taxon>
        <taxon>Basidiomycota</taxon>
        <taxon>Agaricomycotina</taxon>
        <taxon>Agaricomycetes</taxon>
        <taxon>Agaricomycetidae</taxon>
        <taxon>Boletales</taxon>
        <taxon>Sclerodermatineae</taxon>
        <taxon>Pisolithaceae</taxon>
        <taxon>Pisolithus</taxon>
    </lineage>
</organism>
<gene>
    <name evidence="2" type="ORF">PISMIDRAFT_686722</name>
</gene>
<dbReference type="EMBL" id="KN833868">
    <property type="protein sequence ID" value="KIK16047.1"/>
    <property type="molecule type" value="Genomic_DNA"/>
</dbReference>
<evidence type="ECO:0000256" key="1">
    <source>
        <dbReference type="SAM" id="MobiDB-lite"/>
    </source>
</evidence>
<dbReference type="HOGENOM" id="CLU_1496814_0_0_1"/>
<keyword evidence="3" id="KW-1185">Reference proteome</keyword>
<dbReference type="Proteomes" id="UP000054018">
    <property type="component" value="Unassembled WGS sequence"/>
</dbReference>
<evidence type="ECO:0000313" key="2">
    <source>
        <dbReference type="EMBL" id="KIK16047.1"/>
    </source>
</evidence>
<reference evidence="2 3" key="1">
    <citation type="submission" date="2014-04" db="EMBL/GenBank/DDBJ databases">
        <authorList>
            <consortium name="DOE Joint Genome Institute"/>
            <person name="Kuo A."/>
            <person name="Kohler A."/>
            <person name="Costa M.D."/>
            <person name="Nagy L.G."/>
            <person name="Floudas D."/>
            <person name="Copeland A."/>
            <person name="Barry K.W."/>
            <person name="Cichocki N."/>
            <person name="Veneault-Fourrey C."/>
            <person name="LaButti K."/>
            <person name="Lindquist E.A."/>
            <person name="Lipzen A."/>
            <person name="Lundell T."/>
            <person name="Morin E."/>
            <person name="Murat C."/>
            <person name="Sun H."/>
            <person name="Tunlid A."/>
            <person name="Henrissat B."/>
            <person name="Grigoriev I.V."/>
            <person name="Hibbett D.S."/>
            <person name="Martin F."/>
            <person name="Nordberg H.P."/>
            <person name="Cantor M.N."/>
            <person name="Hua S.X."/>
        </authorList>
    </citation>
    <scope>NUCLEOTIDE SEQUENCE [LARGE SCALE GENOMIC DNA]</scope>
    <source>
        <strain evidence="2 3">441</strain>
    </source>
</reference>
<evidence type="ECO:0000313" key="3">
    <source>
        <dbReference type="Proteomes" id="UP000054018"/>
    </source>
</evidence>
<protein>
    <submittedName>
        <fullName evidence="2">Uncharacterized protein</fullName>
    </submittedName>
</protein>
<accession>A0A0C9Z1C4</accession>
<proteinExistence type="predicted"/>
<dbReference type="OrthoDB" id="3255922at2759"/>